<dbReference type="RefSeq" id="WP_344101277.1">
    <property type="nucleotide sequence ID" value="NZ_BAAAPC010000011.1"/>
</dbReference>
<dbReference type="Proteomes" id="UP001501585">
    <property type="component" value="Unassembled WGS sequence"/>
</dbReference>
<comment type="caution">
    <text evidence="1">The sequence shown here is derived from an EMBL/GenBank/DDBJ whole genome shotgun (WGS) entry which is preliminary data.</text>
</comment>
<reference evidence="1 2" key="1">
    <citation type="journal article" date="2019" name="Int. J. Syst. Evol. Microbiol.">
        <title>The Global Catalogue of Microorganisms (GCM) 10K type strain sequencing project: providing services to taxonomists for standard genome sequencing and annotation.</title>
        <authorList>
            <consortium name="The Broad Institute Genomics Platform"/>
            <consortium name="The Broad Institute Genome Sequencing Center for Infectious Disease"/>
            <person name="Wu L."/>
            <person name="Ma J."/>
        </authorList>
    </citation>
    <scope>NUCLEOTIDE SEQUENCE [LARGE SCALE GENOMIC DNA]</scope>
    <source>
        <strain evidence="1 2">JCM 15313</strain>
    </source>
</reference>
<evidence type="ECO:0000313" key="2">
    <source>
        <dbReference type="Proteomes" id="UP001501585"/>
    </source>
</evidence>
<gene>
    <name evidence="1" type="ORF">GCM10009799_29120</name>
</gene>
<dbReference type="EMBL" id="BAAAPC010000011">
    <property type="protein sequence ID" value="GAA2000041.1"/>
    <property type="molecule type" value="Genomic_DNA"/>
</dbReference>
<organism evidence="1 2">
    <name type="scientific">Nocardiopsis rhodophaea</name>
    <dbReference type="NCBI Taxonomy" id="280238"/>
    <lineage>
        <taxon>Bacteria</taxon>
        <taxon>Bacillati</taxon>
        <taxon>Actinomycetota</taxon>
        <taxon>Actinomycetes</taxon>
        <taxon>Streptosporangiales</taxon>
        <taxon>Nocardiopsidaceae</taxon>
        <taxon>Nocardiopsis</taxon>
    </lineage>
</organism>
<keyword evidence="2" id="KW-1185">Reference proteome</keyword>
<name>A0ABN2T7N3_9ACTN</name>
<sequence length="93" mass="10489">MFQTRHSHEKKLREFIDEFDIFVGRVNGRSGDLYGELDGASVDFSDFIAWRTTKVHVSQGNDDWIAITPDVMHGVDPSSDEFGATVFDCVGVY</sequence>
<accession>A0ABN2T7N3</accession>
<evidence type="ECO:0000313" key="1">
    <source>
        <dbReference type="EMBL" id="GAA2000041.1"/>
    </source>
</evidence>
<proteinExistence type="predicted"/>
<protein>
    <submittedName>
        <fullName evidence="1">Uncharacterized protein</fullName>
    </submittedName>
</protein>